<gene>
    <name evidence="2" type="ORF">AKJ64_01350</name>
</gene>
<dbReference type="EMBL" id="LHXN01000015">
    <property type="protein sequence ID" value="KXA93107.1"/>
    <property type="molecule type" value="Genomic_DNA"/>
</dbReference>
<comment type="caution">
    <text evidence="2">The sequence shown here is derived from an EMBL/GenBank/DDBJ whole genome shotgun (WGS) entry which is preliminary data.</text>
</comment>
<organism evidence="2 3">
    <name type="scientific">candidate division MSBL1 archaeon SCGC-AAA259E17</name>
    <dbReference type="NCBI Taxonomy" id="1698263"/>
    <lineage>
        <taxon>Archaea</taxon>
        <taxon>Methanobacteriati</taxon>
        <taxon>Methanobacteriota</taxon>
        <taxon>candidate division MSBL1</taxon>
    </lineage>
</organism>
<protein>
    <submittedName>
        <fullName evidence="2">Uncharacterized protein</fullName>
    </submittedName>
</protein>
<accession>A0A133UG00</accession>
<name>A0A133UG00_9EURY</name>
<evidence type="ECO:0000313" key="3">
    <source>
        <dbReference type="Proteomes" id="UP000070373"/>
    </source>
</evidence>
<dbReference type="AlphaFoldDB" id="A0A133UG00"/>
<evidence type="ECO:0000256" key="1">
    <source>
        <dbReference type="SAM" id="MobiDB-lite"/>
    </source>
</evidence>
<dbReference type="Proteomes" id="UP000070373">
    <property type="component" value="Unassembled WGS sequence"/>
</dbReference>
<reference evidence="2 3" key="1">
    <citation type="journal article" date="2016" name="Sci. Rep.">
        <title>Metabolic traits of an uncultured archaeal lineage -MSBL1- from brine pools of the Red Sea.</title>
        <authorList>
            <person name="Mwirichia R."/>
            <person name="Alam I."/>
            <person name="Rashid M."/>
            <person name="Vinu M."/>
            <person name="Ba-Alawi W."/>
            <person name="Anthony Kamau A."/>
            <person name="Kamanda Ngugi D."/>
            <person name="Goker M."/>
            <person name="Klenk H.P."/>
            <person name="Bajic V."/>
            <person name="Stingl U."/>
        </authorList>
    </citation>
    <scope>NUCLEOTIDE SEQUENCE [LARGE SCALE GENOMIC DNA]</scope>
    <source>
        <strain evidence="2">SCGC-AAA259E17</strain>
    </source>
</reference>
<proteinExistence type="predicted"/>
<feature type="region of interest" description="Disordered" evidence="1">
    <location>
        <begin position="77"/>
        <end position="102"/>
    </location>
</feature>
<keyword evidence="3" id="KW-1185">Reference proteome</keyword>
<dbReference type="SUPFAM" id="SSF109709">
    <property type="entry name" value="KorB DNA-binding domain-like"/>
    <property type="match status" value="1"/>
</dbReference>
<evidence type="ECO:0000313" key="2">
    <source>
        <dbReference type="EMBL" id="KXA93107.1"/>
    </source>
</evidence>
<feature type="compositionally biased region" description="Basic and acidic residues" evidence="1">
    <location>
        <begin position="86"/>
        <end position="102"/>
    </location>
</feature>
<sequence length="188" mass="21160">MIESIKENVKRLDIPEWGWPDIPQELADELDVDLSKGSVKKKIARRTGLSVPSVYRYAKILDLSDWVREMMKGPGERDLEEWQEPLLKKPSERDEAEKEALEEKGIAGDIPSIVEQSEVFSSSKKAKKEALGSITAAELAKSDVFKGIEKESEVEACSFGINYYIHSNSSLLRKPSLSPLKKGPKERE</sequence>